<feature type="transmembrane region" description="Helical" evidence="7">
    <location>
        <begin position="115"/>
        <end position="141"/>
    </location>
</feature>
<accession>A0ABP8LI96</accession>
<reference evidence="10" key="1">
    <citation type="journal article" date="2019" name="Int. J. Syst. Evol. Microbiol.">
        <title>The Global Catalogue of Microorganisms (GCM) 10K type strain sequencing project: providing services to taxonomists for standard genome sequencing and annotation.</title>
        <authorList>
            <consortium name="The Broad Institute Genomics Platform"/>
            <consortium name="The Broad Institute Genome Sequencing Center for Infectious Disease"/>
            <person name="Wu L."/>
            <person name="Ma J."/>
        </authorList>
    </citation>
    <scope>NUCLEOTIDE SEQUENCE [LARGE SCALE GENOMIC DNA]</scope>
    <source>
        <strain evidence="10">JCM 17810</strain>
    </source>
</reference>
<dbReference type="SUPFAM" id="SSF57845">
    <property type="entry name" value="B-box zinc-binding domain"/>
    <property type="match status" value="1"/>
</dbReference>
<keyword evidence="6 7" id="KW-0472">Membrane</keyword>
<keyword evidence="4" id="KW-0378">Hydrolase</keyword>
<feature type="transmembrane region" description="Helical" evidence="7">
    <location>
        <begin position="232"/>
        <end position="250"/>
    </location>
</feature>
<dbReference type="PANTHER" id="PTHR43731">
    <property type="entry name" value="RHOMBOID PROTEASE"/>
    <property type="match status" value="1"/>
</dbReference>
<dbReference type="InterPro" id="IPR035952">
    <property type="entry name" value="Rhomboid-like_sf"/>
</dbReference>
<keyword evidence="10" id="KW-1185">Reference proteome</keyword>
<dbReference type="Proteomes" id="UP001500622">
    <property type="component" value="Unassembled WGS sequence"/>
</dbReference>
<dbReference type="SUPFAM" id="SSF144091">
    <property type="entry name" value="Rhomboid-like"/>
    <property type="match status" value="1"/>
</dbReference>
<comment type="similarity">
    <text evidence="2">Belongs to the peptidase S54 family.</text>
</comment>
<evidence type="ECO:0000256" key="4">
    <source>
        <dbReference type="ARBA" id="ARBA00022801"/>
    </source>
</evidence>
<evidence type="ECO:0000313" key="9">
    <source>
        <dbReference type="EMBL" id="GAA4429609.1"/>
    </source>
</evidence>
<evidence type="ECO:0000259" key="8">
    <source>
        <dbReference type="Pfam" id="PF01694"/>
    </source>
</evidence>
<evidence type="ECO:0000256" key="1">
    <source>
        <dbReference type="ARBA" id="ARBA00004141"/>
    </source>
</evidence>
<dbReference type="Pfam" id="PF01694">
    <property type="entry name" value="Rhomboid"/>
    <property type="match status" value="1"/>
</dbReference>
<feature type="transmembrane region" description="Helical" evidence="7">
    <location>
        <begin position="77"/>
        <end position="95"/>
    </location>
</feature>
<dbReference type="InterPro" id="IPR022764">
    <property type="entry name" value="Peptidase_S54_rhomboid_dom"/>
</dbReference>
<keyword evidence="3 7" id="KW-0812">Transmembrane</keyword>
<dbReference type="EMBL" id="BAABGN010000012">
    <property type="protein sequence ID" value="GAA4429609.1"/>
    <property type="molecule type" value="Genomic_DNA"/>
</dbReference>
<feature type="domain" description="Peptidase S54 rhomboid" evidence="8">
    <location>
        <begin position="112"/>
        <end position="248"/>
    </location>
</feature>
<comment type="subcellular location">
    <subcellularLocation>
        <location evidence="1">Membrane</location>
        <topology evidence="1">Multi-pass membrane protein</topology>
    </subcellularLocation>
</comment>
<evidence type="ECO:0000256" key="5">
    <source>
        <dbReference type="ARBA" id="ARBA00022989"/>
    </source>
</evidence>
<evidence type="ECO:0000256" key="3">
    <source>
        <dbReference type="ARBA" id="ARBA00022692"/>
    </source>
</evidence>
<evidence type="ECO:0000256" key="7">
    <source>
        <dbReference type="SAM" id="Phobius"/>
    </source>
</evidence>
<proteinExistence type="inferred from homology"/>
<dbReference type="InterPro" id="IPR050925">
    <property type="entry name" value="Rhomboid_protease_S54"/>
</dbReference>
<dbReference type="GO" id="GO:0008233">
    <property type="term" value="F:peptidase activity"/>
    <property type="evidence" value="ECO:0007669"/>
    <property type="project" value="UniProtKB-KW"/>
</dbReference>
<feature type="transmembrane region" description="Helical" evidence="7">
    <location>
        <begin position="257"/>
        <end position="279"/>
    </location>
</feature>
<evidence type="ECO:0000313" key="10">
    <source>
        <dbReference type="Proteomes" id="UP001500622"/>
    </source>
</evidence>
<dbReference type="PANTHER" id="PTHR43731:SF14">
    <property type="entry name" value="PRESENILIN-ASSOCIATED RHOMBOID-LIKE PROTEIN, MITOCHONDRIAL"/>
    <property type="match status" value="1"/>
</dbReference>
<feature type="transmembrane region" description="Helical" evidence="7">
    <location>
        <begin position="153"/>
        <end position="172"/>
    </location>
</feature>
<gene>
    <name evidence="9" type="ORF">GCM10023169_32170</name>
</gene>
<comment type="caution">
    <text evidence="9">The sequence shown here is derived from an EMBL/GenBank/DDBJ whole genome shotgun (WGS) entry which is preliminary data.</text>
</comment>
<dbReference type="GO" id="GO:0006508">
    <property type="term" value="P:proteolysis"/>
    <property type="evidence" value="ECO:0007669"/>
    <property type="project" value="UniProtKB-KW"/>
</dbReference>
<keyword evidence="5 7" id="KW-1133">Transmembrane helix</keyword>
<evidence type="ECO:0000256" key="2">
    <source>
        <dbReference type="ARBA" id="ARBA00009045"/>
    </source>
</evidence>
<evidence type="ECO:0000256" key="6">
    <source>
        <dbReference type="ARBA" id="ARBA00023136"/>
    </source>
</evidence>
<dbReference type="Gene3D" id="1.20.1540.10">
    <property type="entry name" value="Rhomboid-like"/>
    <property type="match status" value="1"/>
</dbReference>
<feature type="transmembrane region" description="Helical" evidence="7">
    <location>
        <begin position="208"/>
        <end position="226"/>
    </location>
</feature>
<organism evidence="9 10">
    <name type="scientific">Georgenia halophila</name>
    <dbReference type="NCBI Taxonomy" id="620889"/>
    <lineage>
        <taxon>Bacteria</taxon>
        <taxon>Bacillati</taxon>
        <taxon>Actinomycetota</taxon>
        <taxon>Actinomycetes</taxon>
        <taxon>Micrococcales</taxon>
        <taxon>Bogoriellaceae</taxon>
        <taxon>Georgenia</taxon>
    </lineage>
</organism>
<feature type="transmembrane region" description="Helical" evidence="7">
    <location>
        <begin position="178"/>
        <end position="201"/>
    </location>
</feature>
<sequence length="281" mass="30275">MTYQTGESGSPQMPVCPRHPDRISYVRCQRCGRPACPECQRPAAVGVQCVDCVREAQASVRPTQTVLGGRYRSGRPVVTITIIALCVLVYLTQRFTPDVLQQLAFAPSSGDEEPWRFLTAAFLHAGWLHLAVNMYALWIVGSVLEPALGRWRFVAMFLLSALGGSTAVLLLADPAGLSWVTSVVGASGAVFGLFAAIFLVLRRFGRDATQILVLFAINFAIGFIYPGISWQAHLGGAVVGALLGLAYVYAPKERRTTLSVAGTASMAMLLLVLVALRYATV</sequence>
<protein>
    <submittedName>
        <fullName evidence="9">Rhomboid family intramembrane serine protease</fullName>
    </submittedName>
</protein>
<keyword evidence="9" id="KW-0645">Protease</keyword>
<name>A0ABP8LI96_9MICO</name>